<feature type="domain" description="HTH tetR-type" evidence="4">
    <location>
        <begin position="9"/>
        <end position="69"/>
    </location>
</feature>
<dbReference type="Proteomes" id="UP000226357">
    <property type="component" value="Unassembled WGS sequence"/>
</dbReference>
<dbReference type="InterPro" id="IPR009057">
    <property type="entry name" value="Homeodomain-like_sf"/>
</dbReference>
<evidence type="ECO:0000313" key="6">
    <source>
        <dbReference type="Proteomes" id="UP000226357"/>
    </source>
</evidence>
<sequence>MDGFQRRREKKKINILEAALTLFTEYGVQKISIAEIAKKANVSQVTIYNYFESKHNLTHEVFMYSVNQAFEEFEQILNSDVPFPEKIKQLIFMKKEAVKHMHQDFYENLMKEYTSSSNYLQELYVKEALPRFVSLFNEGKEQGYVDPSLSNEAILFYMQAINEYIQRKDVYQNILPLTEDIMNILFYGIIGKEKTE</sequence>
<dbReference type="PROSITE" id="PS50977">
    <property type="entry name" value="HTH_TETR_2"/>
    <property type="match status" value="1"/>
</dbReference>
<dbReference type="Pfam" id="PF00440">
    <property type="entry name" value="TetR_N"/>
    <property type="match status" value="1"/>
</dbReference>
<comment type="caution">
    <text evidence="5">The sequence shown here is derived from an EMBL/GenBank/DDBJ whole genome shotgun (WGS) entry which is preliminary data.</text>
</comment>
<keyword evidence="2 3" id="KW-0238">DNA-binding</keyword>
<evidence type="ECO:0000256" key="3">
    <source>
        <dbReference type="PROSITE-ProRule" id="PRU00335"/>
    </source>
</evidence>
<evidence type="ECO:0000256" key="1">
    <source>
        <dbReference type="ARBA" id="ARBA00022491"/>
    </source>
</evidence>
<evidence type="ECO:0000313" key="5">
    <source>
        <dbReference type="EMBL" id="PFR98224.1"/>
    </source>
</evidence>
<dbReference type="InterPro" id="IPR050624">
    <property type="entry name" value="HTH-type_Tx_Regulator"/>
</dbReference>
<dbReference type="RefSeq" id="WP_000348619.1">
    <property type="nucleotide sequence ID" value="NZ_NTUG01000010.1"/>
</dbReference>
<evidence type="ECO:0000256" key="2">
    <source>
        <dbReference type="ARBA" id="ARBA00023125"/>
    </source>
</evidence>
<dbReference type="SUPFAM" id="SSF46689">
    <property type="entry name" value="Homeodomain-like"/>
    <property type="match status" value="1"/>
</dbReference>
<dbReference type="PRINTS" id="PR00455">
    <property type="entry name" value="HTHTETR"/>
</dbReference>
<name>A0AA44Q8A0_BACCE</name>
<evidence type="ECO:0000259" key="4">
    <source>
        <dbReference type="PROSITE" id="PS50977"/>
    </source>
</evidence>
<protein>
    <submittedName>
        <fullName evidence="5">TetR/AcrR family transcriptional regulator</fullName>
    </submittedName>
</protein>
<proteinExistence type="predicted"/>
<dbReference type="GO" id="GO:0003677">
    <property type="term" value="F:DNA binding"/>
    <property type="evidence" value="ECO:0007669"/>
    <property type="project" value="UniProtKB-UniRule"/>
</dbReference>
<dbReference type="InterPro" id="IPR001647">
    <property type="entry name" value="HTH_TetR"/>
</dbReference>
<organism evidence="5 6">
    <name type="scientific">Bacillus cereus</name>
    <dbReference type="NCBI Taxonomy" id="1396"/>
    <lineage>
        <taxon>Bacteria</taxon>
        <taxon>Bacillati</taxon>
        <taxon>Bacillota</taxon>
        <taxon>Bacilli</taxon>
        <taxon>Bacillales</taxon>
        <taxon>Bacillaceae</taxon>
        <taxon>Bacillus</taxon>
        <taxon>Bacillus cereus group</taxon>
    </lineage>
</organism>
<dbReference type="EMBL" id="NVBO01000220">
    <property type="protein sequence ID" value="PFR98224.1"/>
    <property type="molecule type" value="Genomic_DNA"/>
</dbReference>
<accession>A0AA44Q8A0</accession>
<dbReference type="PANTHER" id="PTHR43479:SF21">
    <property type="entry name" value="TRANSCRIPTIONAL REGULATOR, TETR FAMILY"/>
    <property type="match status" value="1"/>
</dbReference>
<dbReference type="Gene3D" id="1.10.357.10">
    <property type="entry name" value="Tetracycline Repressor, domain 2"/>
    <property type="match status" value="1"/>
</dbReference>
<dbReference type="AlphaFoldDB" id="A0AA44Q8A0"/>
<dbReference type="PANTHER" id="PTHR43479">
    <property type="entry name" value="ACREF/ENVCD OPERON REPRESSOR-RELATED"/>
    <property type="match status" value="1"/>
</dbReference>
<reference evidence="5 6" key="1">
    <citation type="submission" date="2017-09" db="EMBL/GenBank/DDBJ databases">
        <title>Large-scale bioinformatics analysis of Bacillus genomes uncovers conserved roles of natural products in bacterial physiology.</title>
        <authorList>
            <consortium name="Agbiome Team Llc"/>
            <person name="Bleich R.M."/>
            <person name="Grubbs K.J."/>
            <person name="Santa Maria K.C."/>
            <person name="Allen S.E."/>
            <person name="Farag S."/>
            <person name="Shank E.A."/>
            <person name="Bowers A."/>
        </authorList>
    </citation>
    <scope>NUCLEOTIDE SEQUENCE [LARGE SCALE GENOMIC DNA]</scope>
    <source>
        <strain evidence="5 6">AFS067272</strain>
    </source>
</reference>
<gene>
    <name evidence="5" type="ORF">COK38_19115</name>
</gene>
<feature type="DNA-binding region" description="H-T-H motif" evidence="3">
    <location>
        <begin position="32"/>
        <end position="51"/>
    </location>
</feature>
<keyword evidence="1" id="KW-0678">Repressor</keyword>